<evidence type="ECO:0008006" key="4">
    <source>
        <dbReference type="Google" id="ProtNLM"/>
    </source>
</evidence>
<protein>
    <recommendedName>
        <fullName evidence="4">Tbc2 translation factor, chloroplastic</fullName>
    </recommendedName>
</protein>
<dbReference type="Proteomes" id="UP000324585">
    <property type="component" value="Unassembled WGS sequence"/>
</dbReference>
<keyword evidence="3" id="KW-1185">Reference proteome</keyword>
<dbReference type="EMBL" id="VRMN01000004">
    <property type="protein sequence ID" value="KAA8494793.1"/>
    <property type="molecule type" value="Genomic_DNA"/>
</dbReference>
<name>A0A5J4YVN3_PORPP</name>
<dbReference type="AlphaFoldDB" id="A0A5J4YVN3"/>
<evidence type="ECO:0000256" key="1">
    <source>
        <dbReference type="SAM" id="MobiDB-lite"/>
    </source>
</evidence>
<evidence type="ECO:0000313" key="3">
    <source>
        <dbReference type="Proteomes" id="UP000324585"/>
    </source>
</evidence>
<sequence>MSSHMARQMARVWDVGEQRVDCFVPPWVVSSSGLRAEVARGARKKVWTERPTEIEQLSRCSMSRVFALPVVRAASTREWGSGGKRTVVEDADGDDDARERGNGAEDTALAARGNGSGSSRRRARTASAQLVRDLDRMGHLPRGQGPQGELWQAWFEEMMSVVYSAEGESRRRLQDKEASALRGRDNAIEDLRAFAITPARILRLLVKFSKTSPLHAEAVQAFLIQTEFLARWVALAEATMLFANSITMTNVSYCLGSLLDSACMTELTARDGVLDPLLPSWCVAAYNNMYEFQPQGLINVMWVFHVAHIEPPPLIMERFWDAASRQTEWTPGELHLIFHHVGRRCMRMPPHARAVLGSQIVKLGPELGTGFTAFVLWGAARGGFHVDEVEGLAATVQSCFIRLHSRLRNDELARCIWAIGELGVRADTQLSAAIVSSFNTFSEKDKFSSRQLVRILTGVAQSELPVDSAHWSGVSFAESWSRALERSGVSGWGVEHVVEAIRAAAMLRISLSDQIQTLMIEKARTLLPHMDHPQLCALLIDLADLNMKPNSEFLRAWQDAERAAKRDASAAASAKADVGRAAKHYGIKLL</sequence>
<gene>
    <name evidence="2" type="ORF">FVE85_3034</name>
</gene>
<accession>A0A5J4YVN3</accession>
<organism evidence="2 3">
    <name type="scientific">Porphyridium purpureum</name>
    <name type="common">Red alga</name>
    <name type="synonym">Porphyridium cruentum</name>
    <dbReference type="NCBI Taxonomy" id="35688"/>
    <lineage>
        <taxon>Eukaryota</taxon>
        <taxon>Rhodophyta</taxon>
        <taxon>Bangiophyceae</taxon>
        <taxon>Porphyridiales</taxon>
        <taxon>Porphyridiaceae</taxon>
        <taxon>Porphyridium</taxon>
    </lineage>
</organism>
<feature type="region of interest" description="Disordered" evidence="1">
    <location>
        <begin position="79"/>
        <end position="126"/>
    </location>
</feature>
<proteinExistence type="predicted"/>
<comment type="caution">
    <text evidence="2">The sequence shown here is derived from an EMBL/GenBank/DDBJ whole genome shotgun (WGS) entry which is preliminary data.</text>
</comment>
<evidence type="ECO:0000313" key="2">
    <source>
        <dbReference type="EMBL" id="KAA8494793.1"/>
    </source>
</evidence>
<reference evidence="3" key="1">
    <citation type="journal article" date="2019" name="Nat. Commun.">
        <title>Expansion of phycobilisome linker gene families in mesophilic red algae.</title>
        <authorList>
            <person name="Lee J."/>
            <person name="Kim D."/>
            <person name="Bhattacharya D."/>
            <person name="Yoon H.S."/>
        </authorList>
    </citation>
    <scope>NUCLEOTIDE SEQUENCE [LARGE SCALE GENOMIC DNA]</scope>
    <source>
        <strain evidence="3">CCMP 1328</strain>
    </source>
</reference>